<protein>
    <submittedName>
        <fullName evidence="1">Uncharacterized protein</fullName>
    </submittedName>
</protein>
<evidence type="ECO:0000313" key="1">
    <source>
        <dbReference type="EMBL" id="CAL1696923.1"/>
    </source>
</evidence>
<keyword evidence="2" id="KW-1185">Reference proteome</keyword>
<organism evidence="1 2">
    <name type="scientific">Somion occarium</name>
    <dbReference type="NCBI Taxonomy" id="3059160"/>
    <lineage>
        <taxon>Eukaryota</taxon>
        <taxon>Fungi</taxon>
        <taxon>Dikarya</taxon>
        <taxon>Basidiomycota</taxon>
        <taxon>Agaricomycotina</taxon>
        <taxon>Agaricomycetes</taxon>
        <taxon>Polyporales</taxon>
        <taxon>Cerrenaceae</taxon>
        <taxon>Somion</taxon>
    </lineage>
</organism>
<name>A0ABP1CQF8_9APHY</name>
<accession>A0ABP1CQF8</accession>
<evidence type="ECO:0000313" key="2">
    <source>
        <dbReference type="Proteomes" id="UP001497453"/>
    </source>
</evidence>
<gene>
    <name evidence="1" type="ORF">GFSPODELE1_LOCUS1409</name>
</gene>
<proteinExistence type="predicted"/>
<dbReference type="Proteomes" id="UP001497453">
    <property type="component" value="Chromosome 1"/>
</dbReference>
<reference evidence="2" key="1">
    <citation type="submission" date="2024-04" db="EMBL/GenBank/DDBJ databases">
        <authorList>
            <person name="Shaw F."/>
            <person name="Minotto A."/>
        </authorList>
    </citation>
    <scope>NUCLEOTIDE SEQUENCE [LARGE SCALE GENOMIC DNA]</scope>
</reference>
<sequence length="452" mass="51929">MERRRFTFSFASESVKDVPPPQIIFTLTPVDLSDSLFHTVHPIAWNVFDCRYDTVQMYQCQLGLAVCTVTKNSDSCIQPLDSRLIERGYFTSLKTTGSQPFWCGITRWNGDEPNNIIASNESKTPQAFSICVTLLKQGSYQPKLYPVVIFNKIPDGEILRVNASLRLQAYYGNDFRCTQQLHKSDDLKLVLNENGSAWEVLLDDADVATSWNIRRSSKGITIEEAKVENENILEIRNEWDELKAQIVAFQQDMEIFLKSNFTDLQTRVDTIEKLAKTIEGESRSIEQRLGKNDQELNVVQSLITELRATVTEIMRRLNSPGSLLPDRDNGGELDYLRRNLGRIEDMLQNAQAIPELQHSVTMLRYSITRAFKDIEFMNGTVTTVEGDMQQAVSAADQRVTWMRHRVDSINREMQEQERKIWDLEKGSERTNRRLQHVDQRVGDFMAAKGDEE</sequence>
<dbReference type="EMBL" id="OZ037944">
    <property type="protein sequence ID" value="CAL1696923.1"/>
    <property type="molecule type" value="Genomic_DNA"/>
</dbReference>